<gene>
    <name evidence="8" type="ORF">CRM82_04285</name>
</gene>
<evidence type="ECO:0000256" key="4">
    <source>
        <dbReference type="ARBA" id="ARBA00022989"/>
    </source>
</evidence>
<keyword evidence="4 6" id="KW-1133">Transmembrane helix</keyword>
<comment type="caution">
    <text evidence="8">The sequence shown here is derived from an EMBL/GenBank/DDBJ whole genome shotgun (WGS) entry which is preliminary data.</text>
</comment>
<dbReference type="GO" id="GO:0005886">
    <property type="term" value="C:plasma membrane"/>
    <property type="evidence" value="ECO:0007669"/>
    <property type="project" value="UniProtKB-SubCell"/>
</dbReference>
<dbReference type="GO" id="GO:0020037">
    <property type="term" value="F:heme binding"/>
    <property type="evidence" value="ECO:0007669"/>
    <property type="project" value="TreeGrafter"/>
</dbReference>
<organism evidence="8 9">
    <name type="scientific">Comamonas terrigena</name>
    <dbReference type="NCBI Taxonomy" id="32013"/>
    <lineage>
        <taxon>Bacteria</taxon>
        <taxon>Pseudomonadati</taxon>
        <taxon>Pseudomonadota</taxon>
        <taxon>Betaproteobacteria</taxon>
        <taxon>Burkholderiales</taxon>
        <taxon>Comamonadaceae</taxon>
        <taxon>Comamonas</taxon>
    </lineage>
</organism>
<dbReference type="GO" id="GO:0022904">
    <property type="term" value="P:respiratory electron transport chain"/>
    <property type="evidence" value="ECO:0007669"/>
    <property type="project" value="InterPro"/>
</dbReference>
<protein>
    <submittedName>
        <fullName evidence="8">Cytochrome B</fullName>
    </submittedName>
</protein>
<dbReference type="EMBL" id="PDEA01000001">
    <property type="protein sequence ID" value="PEH87941.1"/>
    <property type="molecule type" value="Genomic_DNA"/>
</dbReference>
<accession>A0A2A7US15</accession>
<dbReference type="RefSeq" id="WP_066541886.1">
    <property type="nucleotide sequence ID" value="NZ_JAOCAL010000019.1"/>
</dbReference>
<feature type="transmembrane region" description="Helical" evidence="6">
    <location>
        <begin position="47"/>
        <end position="65"/>
    </location>
</feature>
<evidence type="ECO:0000256" key="5">
    <source>
        <dbReference type="ARBA" id="ARBA00023136"/>
    </source>
</evidence>
<evidence type="ECO:0000256" key="1">
    <source>
        <dbReference type="ARBA" id="ARBA00004651"/>
    </source>
</evidence>
<dbReference type="Proteomes" id="UP000220246">
    <property type="component" value="Unassembled WGS sequence"/>
</dbReference>
<dbReference type="GeneID" id="80799806"/>
<feature type="transmembrane region" description="Helical" evidence="6">
    <location>
        <begin position="15"/>
        <end position="35"/>
    </location>
</feature>
<evidence type="ECO:0000313" key="9">
    <source>
        <dbReference type="Proteomes" id="UP000220246"/>
    </source>
</evidence>
<keyword evidence="2" id="KW-1003">Cell membrane</keyword>
<dbReference type="GO" id="GO:0009055">
    <property type="term" value="F:electron transfer activity"/>
    <property type="evidence" value="ECO:0007669"/>
    <property type="project" value="InterPro"/>
</dbReference>
<dbReference type="OrthoDB" id="196472at2"/>
<evidence type="ECO:0000259" key="7">
    <source>
        <dbReference type="Pfam" id="PF01292"/>
    </source>
</evidence>
<feature type="transmembrane region" description="Helical" evidence="6">
    <location>
        <begin position="147"/>
        <end position="169"/>
    </location>
</feature>
<feature type="transmembrane region" description="Helical" evidence="6">
    <location>
        <begin position="196"/>
        <end position="217"/>
    </location>
</feature>
<dbReference type="PANTHER" id="PTHR30485:SF2">
    <property type="entry name" value="BLL0597 PROTEIN"/>
    <property type="match status" value="1"/>
</dbReference>
<dbReference type="SUPFAM" id="SSF81342">
    <property type="entry name" value="Transmembrane di-heme cytochromes"/>
    <property type="match status" value="1"/>
</dbReference>
<dbReference type="InterPro" id="IPR011577">
    <property type="entry name" value="Cyt_b561_bac/Ni-Hgenase"/>
</dbReference>
<dbReference type="Gene3D" id="1.20.950.20">
    <property type="entry name" value="Transmembrane di-heme cytochromes, Chain C"/>
    <property type="match status" value="1"/>
</dbReference>
<keyword evidence="3 6" id="KW-0812">Transmembrane</keyword>
<evidence type="ECO:0000256" key="2">
    <source>
        <dbReference type="ARBA" id="ARBA00022475"/>
    </source>
</evidence>
<sequence length="225" mass="24049">MSNATTRIWDLPTRLFHWLLAACVIALVVTAKVGGNAMEWHLRLGHVVLALLVFRILWGVVGGHWSRFATFIPGPARLLRYLRQAAADTTVGHNPLGALSVLALLLVLGLQVGTGLLSDDEIAFAGPLTRFVGGDTVAWATGWHKDWGQWLLLGLLALHLCAVAFYAVVRRKPLVQAMLHGNQPAPAGTAASRDGLAARLLALLLIAACAAAAWWVYGLGSTPGF</sequence>
<keyword evidence="5 6" id="KW-0472">Membrane</keyword>
<dbReference type="InterPro" id="IPR016174">
    <property type="entry name" value="Di-haem_cyt_TM"/>
</dbReference>
<dbReference type="PANTHER" id="PTHR30485">
    <property type="entry name" value="NI/FE-HYDROGENASE 1 B-TYPE CYTOCHROME SUBUNIT"/>
    <property type="match status" value="1"/>
</dbReference>
<dbReference type="InterPro" id="IPR051542">
    <property type="entry name" value="Hydrogenase_cytochrome"/>
</dbReference>
<dbReference type="STRING" id="1219032.GCA_001515545_04088"/>
<dbReference type="AlphaFoldDB" id="A0A2A7US15"/>
<dbReference type="Pfam" id="PF01292">
    <property type="entry name" value="Ni_hydr_CYTB"/>
    <property type="match status" value="1"/>
</dbReference>
<feature type="domain" description="Cytochrome b561 bacterial/Ni-hydrogenase" evidence="7">
    <location>
        <begin position="9"/>
        <end position="181"/>
    </location>
</feature>
<evidence type="ECO:0000256" key="6">
    <source>
        <dbReference type="SAM" id="Phobius"/>
    </source>
</evidence>
<keyword evidence="9" id="KW-1185">Reference proteome</keyword>
<evidence type="ECO:0000256" key="3">
    <source>
        <dbReference type="ARBA" id="ARBA00022692"/>
    </source>
</evidence>
<evidence type="ECO:0000313" key="8">
    <source>
        <dbReference type="EMBL" id="PEH87941.1"/>
    </source>
</evidence>
<name>A0A2A7US15_COMTR</name>
<comment type="subcellular location">
    <subcellularLocation>
        <location evidence="1">Cell membrane</location>
        <topology evidence="1">Multi-pass membrane protein</topology>
    </subcellularLocation>
</comment>
<reference evidence="9" key="1">
    <citation type="submission" date="2017-09" db="EMBL/GenBank/DDBJ databases">
        <title>FDA dAtabase for Regulatory Grade micrObial Sequences (FDA-ARGOS): Supporting development and validation of Infectious Disease Dx tests.</title>
        <authorList>
            <person name="Minogue T."/>
            <person name="Wolcott M."/>
            <person name="Wasieloski L."/>
            <person name="Aguilar W."/>
            <person name="Moore D."/>
            <person name="Tallon L."/>
            <person name="Sadzewicz L."/>
            <person name="Ott S."/>
            <person name="Zhao X."/>
            <person name="Nagaraj S."/>
            <person name="Vavikolanu K."/>
            <person name="Aluvathingal J."/>
            <person name="Nadendla S."/>
            <person name="Sichtig H."/>
        </authorList>
    </citation>
    <scope>NUCLEOTIDE SEQUENCE [LARGE SCALE GENOMIC DNA]</scope>
    <source>
        <strain evidence="9">FDAARGOS_394</strain>
    </source>
</reference>
<proteinExistence type="predicted"/>